<reference evidence="2 4" key="1">
    <citation type="submission" date="2019-05" db="EMBL/GenBank/DDBJ databases">
        <title>Whole genome sequence analysis of Cupriavidus campinensis S14E4C strain.</title>
        <authorList>
            <person name="Abbaszade G."/>
            <person name="Szabo A."/>
            <person name="Toumi M."/>
            <person name="Toth E."/>
        </authorList>
    </citation>
    <scope>NUCLEOTIDE SEQUENCE [LARGE SCALE GENOMIC DNA]</scope>
    <source>
        <strain evidence="2 4">S14E4C</strain>
    </source>
</reference>
<evidence type="ECO:0000313" key="2">
    <source>
        <dbReference type="EMBL" id="TSP13578.1"/>
    </source>
</evidence>
<keyword evidence="4" id="KW-1185">Reference proteome</keyword>
<reference evidence="3" key="3">
    <citation type="submission" date="2022-05" db="EMBL/GenBank/DDBJ databases">
        <authorList>
            <person name="Kunte H.-J."/>
        </authorList>
    </citation>
    <scope>NUCLEOTIDE SEQUENCE</scope>
    <source>
        <strain evidence="3">G5</strain>
    </source>
</reference>
<proteinExistence type="predicted"/>
<keyword evidence="1" id="KW-0732">Signal</keyword>
<feature type="signal peptide" evidence="1">
    <location>
        <begin position="1"/>
        <end position="24"/>
    </location>
</feature>
<dbReference type="Proteomes" id="UP000318943">
    <property type="component" value="Unassembled WGS sequence"/>
</dbReference>
<name>A0AAE9L5Q5_9BURK</name>
<dbReference type="EMBL" id="CP097331">
    <property type="protein sequence ID" value="URF07946.1"/>
    <property type="molecule type" value="Genomic_DNA"/>
</dbReference>
<evidence type="ECO:0000256" key="1">
    <source>
        <dbReference type="SAM" id="SignalP"/>
    </source>
</evidence>
<protein>
    <submittedName>
        <fullName evidence="3">Uncharacterized protein</fullName>
    </submittedName>
</protein>
<dbReference type="EMBL" id="VCIZ01000003">
    <property type="protein sequence ID" value="TSP13578.1"/>
    <property type="molecule type" value="Genomic_DNA"/>
</dbReference>
<dbReference type="Proteomes" id="UP001056132">
    <property type="component" value="Chromosome 2"/>
</dbReference>
<dbReference type="KEGG" id="ccam:M5D45_22580"/>
<evidence type="ECO:0000313" key="4">
    <source>
        <dbReference type="Proteomes" id="UP000318943"/>
    </source>
</evidence>
<sequence length="123" mass="12592">MKRLPALSLLCLALSTLPVSGASAAVMDSSVAEVAGLSMSERHVAIKAEAEAAIINTDAAQCTEATSAANLPSPLPSPLPVLAELPRVALEHHRHAVPMATPAAFATSAAYIPLPVERPAPHC</sequence>
<accession>A0AAE9L5Q5</accession>
<reference evidence="3" key="2">
    <citation type="journal article" date="2022" name="Microbiol. Resour. Announc.">
        <title>Genome Sequence of Cupriavidus campinensis Strain G5, a Member of a Bacterial Consortium Capable of Polyethylene Degradation.</title>
        <authorList>
            <person name="Schneider B."/>
            <person name="Pfeiffer F."/>
            <person name="Dyall-Smith M."/>
            <person name="Kunte H.J."/>
        </authorList>
    </citation>
    <scope>NUCLEOTIDE SEQUENCE</scope>
    <source>
        <strain evidence="3">G5</strain>
    </source>
</reference>
<gene>
    <name evidence="2" type="ORF">FGG12_08055</name>
    <name evidence="3" type="ORF">M5D45_22580</name>
</gene>
<evidence type="ECO:0000313" key="3">
    <source>
        <dbReference type="EMBL" id="URF07946.1"/>
    </source>
</evidence>
<dbReference type="RefSeq" id="WP_144197139.1">
    <property type="nucleotide sequence ID" value="NZ_CAJPVH010000038.1"/>
</dbReference>
<organism evidence="3 5">
    <name type="scientific">Cupriavidus campinensis</name>
    <dbReference type="NCBI Taxonomy" id="151783"/>
    <lineage>
        <taxon>Bacteria</taxon>
        <taxon>Pseudomonadati</taxon>
        <taxon>Pseudomonadota</taxon>
        <taxon>Betaproteobacteria</taxon>
        <taxon>Burkholderiales</taxon>
        <taxon>Burkholderiaceae</taxon>
        <taxon>Cupriavidus</taxon>
    </lineage>
</organism>
<feature type="chain" id="PRO_5042235415" evidence="1">
    <location>
        <begin position="25"/>
        <end position="123"/>
    </location>
</feature>
<evidence type="ECO:0000313" key="5">
    <source>
        <dbReference type="Proteomes" id="UP001056132"/>
    </source>
</evidence>
<dbReference type="AlphaFoldDB" id="A0AAE9L5Q5"/>